<evidence type="ECO:0000313" key="1">
    <source>
        <dbReference type="EMBL" id="PRY69982.1"/>
    </source>
</evidence>
<dbReference type="EMBL" id="PVTL01000001">
    <property type="protein sequence ID" value="PRY69982.1"/>
    <property type="molecule type" value="Genomic_DNA"/>
</dbReference>
<evidence type="ECO:0000313" key="2">
    <source>
        <dbReference type="Proteomes" id="UP000237983"/>
    </source>
</evidence>
<dbReference type="AlphaFoldDB" id="A0A2T0VIE3"/>
<protein>
    <submittedName>
        <fullName evidence="1">Uncharacterized protein</fullName>
    </submittedName>
</protein>
<organism evidence="1 2">
    <name type="scientific">Glaciihabitans tibetensis</name>
    <dbReference type="NCBI Taxonomy" id="1266600"/>
    <lineage>
        <taxon>Bacteria</taxon>
        <taxon>Bacillati</taxon>
        <taxon>Actinomycetota</taxon>
        <taxon>Actinomycetes</taxon>
        <taxon>Micrococcales</taxon>
        <taxon>Microbacteriaceae</taxon>
        <taxon>Glaciihabitans</taxon>
    </lineage>
</organism>
<reference evidence="1 2" key="1">
    <citation type="submission" date="2018-03" db="EMBL/GenBank/DDBJ databases">
        <title>Genomic Encyclopedia of Type Strains, Phase III (KMG-III): the genomes of soil and plant-associated and newly described type strains.</title>
        <authorList>
            <person name="Whitman W."/>
        </authorList>
    </citation>
    <scope>NUCLEOTIDE SEQUENCE [LARGE SCALE GENOMIC DNA]</scope>
    <source>
        <strain evidence="1 2">CGMCC 1.12484</strain>
    </source>
</reference>
<name>A0A2T0VIE3_9MICO</name>
<dbReference type="Proteomes" id="UP000237983">
    <property type="component" value="Unassembled WGS sequence"/>
</dbReference>
<proteinExistence type="predicted"/>
<sequence length="165" mass="16940">MSSHPRAPAVTVHSVTARVVTVGATMLCVSAFAVTASGCALSAGSGDSAGAARDSLYETLDSTQDLLGGSWDNQDDPTSRGCVIPLWTDGESFPALRVGPDPARADVAVATVSAFWSDLGLELTTTDVGEVVELQGESDLGEVLILRISAEAMTLQGESECRPAA</sequence>
<comment type="caution">
    <text evidence="1">The sequence shown here is derived from an EMBL/GenBank/DDBJ whole genome shotgun (WGS) entry which is preliminary data.</text>
</comment>
<accession>A0A2T0VIE3</accession>
<keyword evidence="2" id="KW-1185">Reference proteome</keyword>
<gene>
    <name evidence="1" type="ORF">B0I08_101104</name>
</gene>